<evidence type="ECO:0000256" key="2">
    <source>
        <dbReference type="ARBA" id="ARBA00023277"/>
    </source>
</evidence>
<dbReference type="SUPFAM" id="SSF88713">
    <property type="entry name" value="Glycoside hydrolase/deacetylase"/>
    <property type="match status" value="1"/>
</dbReference>
<dbReference type="Pfam" id="PF03065">
    <property type="entry name" value="Glyco_hydro_57"/>
    <property type="match status" value="1"/>
</dbReference>
<sequence length="437" mass="50236">MIYWAPFLHFYQPPTQFHRILQKISNESYRPLVKMFLAHPSSKITINMNGVLTELLSEHCGSDIIDGLRQLGQNGQLEFVDSAKYHAILPLIPPEEMRREILLNRQVNKRFFKDAYNPRGFFPPEMCYSQEVAKIVKSLDCEWILLSGIASQGAWPMDFISNISFSGTSIKIFFRDDILSNKISFRNLDSAGFIKELVGLAKGAGKNDMYVITAMDAETFGHHIQDWEKLFLQEVYETIDSIDNVYHHDEDNQKSGLTEAYKKIFFDLKEIPQIQVVTISELLEKFPAKRARAPSPSSWSTTKEDLSSKNYYPLWSGGANSIHGLQWAHLKICTELVEKALEIKRENKDSRQFSVIARGILDRAVHSCQFWWANKERGLWNINMINKGLILQEEAALNAYKAINISSISKKMKKAYYRKVTAARDIANKIRDLLITK</sequence>
<dbReference type="InterPro" id="IPR052046">
    <property type="entry name" value="GH57_Enzymes"/>
</dbReference>
<dbReference type="EMBL" id="PEWV01000005">
    <property type="protein sequence ID" value="PIU42431.1"/>
    <property type="molecule type" value="Genomic_DNA"/>
</dbReference>
<evidence type="ECO:0000313" key="5">
    <source>
        <dbReference type="Proteomes" id="UP000230052"/>
    </source>
</evidence>
<dbReference type="GO" id="GO:0005975">
    <property type="term" value="P:carbohydrate metabolic process"/>
    <property type="evidence" value="ECO:0007669"/>
    <property type="project" value="InterPro"/>
</dbReference>
<reference evidence="4 5" key="1">
    <citation type="submission" date="2017-09" db="EMBL/GenBank/DDBJ databases">
        <title>Depth-based differentiation of microbial function through sediment-hosted aquifers and enrichment of novel symbionts in the deep terrestrial subsurface.</title>
        <authorList>
            <person name="Probst A.J."/>
            <person name="Ladd B."/>
            <person name="Jarett J.K."/>
            <person name="Geller-Mcgrath D.E."/>
            <person name="Sieber C.M."/>
            <person name="Emerson J.B."/>
            <person name="Anantharaman K."/>
            <person name="Thomas B.C."/>
            <person name="Malmstrom R."/>
            <person name="Stieglmeier M."/>
            <person name="Klingl A."/>
            <person name="Woyke T."/>
            <person name="Ryan C.M."/>
            <person name="Banfield J.F."/>
        </authorList>
    </citation>
    <scope>NUCLEOTIDE SEQUENCE [LARGE SCALE GENOMIC DNA]</scope>
    <source>
        <strain evidence="4">CG07_land_8_20_14_0_80_42_15</strain>
    </source>
</reference>
<accession>A0A2J0KVB3</accession>
<evidence type="ECO:0000259" key="3">
    <source>
        <dbReference type="Pfam" id="PF03065"/>
    </source>
</evidence>
<gene>
    <name evidence="4" type="ORF">COS99_00275</name>
</gene>
<dbReference type="Gene3D" id="3.20.110.20">
    <property type="match status" value="1"/>
</dbReference>
<proteinExistence type="inferred from homology"/>
<dbReference type="Proteomes" id="UP000230052">
    <property type="component" value="Unassembled WGS sequence"/>
</dbReference>
<name>A0A2J0KVB3_9BACT</name>
<protein>
    <recommendedName>
        <fullName evidence="3">Glycoside hydrolase family 57 N-terminal domain-containing protein</fullName>
    </recommendedName>
</protein>
<dbReference type="GO" id="GO:0003824">
    <property type="term" value="F:catalytic activity"/>
    <property type="evidence" value="ECO:0007669"/>
    <property type="project" value="InterPro"/>
</dbReference>
<comment type="similarity">
    <text evidence="1">Belongs to the glycosyl hydrolase 57 family.</text>
</comment>
<dbReference type="PANTHER" id="PTHR36306">
    <property type="entry name" value="ALPHA-AMYLASE-RELATED-RELATED"/>
    <property type="match status" value="1"/>
</dbReference>
<keyword evidence="2" id="KW-0119">Carbohydrate metabolism</keyword>
<organism evidence="4 5">
    <name type="scientific">Candidatus Aquitaenariimonas noxiae</name>
    <dbReference type="NCBI Taxonomy" id="1974741"/>
    <lineage>
        <taxon>Bacteria</taxon>
        <taxon>Pseudomonadati</taxon>
        <taxon>Candidatus Omnitrophota</taxon>
        <taxon>Candidatus Aquitaenariimonas</taxon>
    </lineage>
</organism>
<comment type="caution">
    <text evidence="4">The sequence shown here is derived from an EMBL/GenBank/DDBJ whole genome shotgun (WGS) entry which is preliminary data.</text>
</comment>
<dbReference type="PANTHER" id="PTHR36306:SF1">
    <property type="entry name" value="ALPHA-AMYLASE-RELATED"/>
    <property type="match status" value="1"/>
</dbReference>
<evidence type="ECO:0000313" key="4">
    <source>
        <dbReference type="EMBL" id="PIU42431.1"/>
    </source>
</evidence>
<dbReference type="AlphaFoldDB" id="A0A2J0KVB3"/>
<feature type="domain" description="Glycoside hydrolase family 57 N-terminal" evidence="3">
    <location>
        <begin position="18"/>
        <end position="243"/>
    </location>
</feature>
<dbReference type="InterPro" id="IPR004300">
    <property type="entry name" value="Glyco_hydro_57_N"/>
</dbReference>
<evidence type="ECO:0000256" key="1">
    <source>
        <dbReference type="ARBA" id="ARBA00006821"/>
    </source>
</evidence>
<dbReference type="InterPro" id="IPR011330">
    <property type="entry name" value="Glyco_hydro/deAcase_b/a-brl"/>
</dbReference>